<sequence length="106" mass="11374">MPFTAVERDESGYVSRTNVSFAGENISITPTSKKGWRMSKAGLPTLQVASLKAKSGQFFTSVFLPTGYPATVSPDYLQYQVFNAIQAFCSSVAGLIASRGVLEGLK</sequence>
<name>A0ACB7ZW13_9AGAM</name>
<evidence type="ECO:0000313" key="2">
    <source>
        <dbReference type="Proteomes" id="UP000790377"/>
    </source>
</evidence>
<keyword evidence="2" id="KW-1185">Reference proteome</keyword>
<organism evidence="1 2">
    <name type="scientific">Hygrophoropsis aurantiaca</name>
    <dbReference type="NCBI Taxonomy" id="72124"/>
    <lineage>
        <taxon>Eukaryota</taxon>
        <taxon>Fungi</taxon>
        <taxon>Dikarya</taxon>
        <taxon>Basidiomycota</taxon>
        <taxon>Agaricomycotina</taxon>
        <taxon>Agaricomycetes</taxon>
        <taxon>Agaricomycetidae</taxon>
        <taxon>Boletales</taxon>
        <taxon>Coniophorineae</taxon>
        <taxon>Hygrophoropsidaceae</taxon>
        <taxon>Hygrophoropsis</taxon>
    </lineage>
</organism>
<proteinExistence type="predicted"/>
<comment type="caution">
    <text evidence="1">The sequence shown here is derived from an EMBL/GenBank/DDBJ whole genome shotgun (WGS) entry which is preliminary data.</text>
</comment>
<dbReference type="Proteomes" id="UP000790377">
    <property type="component" value="Unassembled WGS sequence"/>
</dbReference>
<reference evidence="1" key="1">
    <citation type="journal article" date="2021" name="New Phytol.">
        <title>Evolutionary innovations through gain and loss of genes in the ectomycorrhizal Boletales.</title>
        <authorList>
            <person name="Wu G."/>
            <person name="Miyauchi S."/>
            <person name="Morin E."/>
            <person name="Kuo A."/>
            <person name="Drula E."/>
            <person name="Varga T."/>
            <person name="Kohler A."/>
            <person name="Feng B."/>
            <person name="Cao Y."/>
            <person name="Lipzen A."/>
            <person name="Daum C."/>
            <person name="Hundley H."/>
            <person name="Pangilinan J."/>
            <person name="Johnson J."/>
            <person name="Barry K."/>
            <person name="LaButti K."/>
            <person name="Ng V."/>
            <person name="Ahrendt S."/>
            <person name="Min B."/>
            <person name="Choi I.G."/>
            <person name="Park H."/>
            <person name="Plett J.M."/>
            <person name="Magnuson J."/>
            <person name="Spatafora J.W."/>
            <person name="Nagy L.G."/>
            <person name="Henrissat B."/>
            <person name="Grigoriev I.V."/>
            <person name="Yang Z.L."/>
            <person name="Xu J."/>
            <person name="Martin F.M."/>
        </authorList>
    </citation>
    <scope>NUCLEOTIDE SEQUENCE</scope>
    <source>
        <strain evidence="1">ATCC 28755</strain>
    </source>
</reference>
<gene>
    <name evidence="1" type="ORF">BJ138DRAFT_787345</name>
</gene>
<protein>
    <submittedName>
        <fullName evidence="1">Uncharacterized protein</fullName>
    </submittedName>
</protein>
<accession>A0ACB7ZW13</accession>
<evidence type="ECO:0000313" key="1">
    <source>
        <dbReference type="EMBL" id="KAH7905334.1"/>
    </source>
</evidence>
<dbReference type="EMBL" id="MU268214">
    <property type="protein sequence ID" value="KAH7905334.1"/>
    <property type="molecule type" value="Genomic_DNA"/>
</dbReference>